<evidence type="ECO:0000313" key="1">
    <source>
        <dbReference type="EMBL" id="XPM66559.1"/>
    </source>
</evidence>
<gene>
    <name evidence="1" type="ORF">BH720_015480</name>
</gene>
<dbReference type="EMBL" id="CP182909">
    <property type="protein sequence ID" value="XPM66559.1"/>
    <property type="molecule type" value="Genomic_DNA"/>
</dbReference>
<organism evidence="1 2">
    <name type="scientific">Desertifilum tharense IPPAS B-1220</name>
    <dbReference type="NCBI Taxonomy" id="1781255"/>
    <lineage>
        <taxon>Bacteria</taxon>
        <taxon>Bacillati</taxon>
        <taxon>Cyanobacteriota</taxon>
        <taxon>Cyanophyceae</taxon>
        <taxon>Desertifilales</taxon>
        <taxon>Desertifilaceae</taxon>
        <taxon>Desertifilum</taxon>
    </lineage>
</organism>
<keyword evidence="2" id="KW-1185">Reference proteome</keyword>
<proteinExistence type="predicted"/>
<reference evidence="1 2" key="1">
    <citation type="journal article" date="2016" name="Genome Announc.">
        <title>Draft Genome Sequence of the Thermotolerant Cyanobacterium Desertifilum sp. IPPAS B-1220.</title>
        <authorList>
            <person name="Mironov K.S."/>
            <person name="Sinetova M.A."/>
            <person name="Bolatkhan K."/>
            <person name="Zayadan B.K."/>
            <person name="Ustinova V.V."/>
            <person name="Kupriyanova E.V."/>
            <person name="Skrypnik A.N."/>
            <person name="Gogoleva N.E."/>
            <person name="Gogolev Y.V."/>
            <person name="Los D.A."/>
        </authorList>
    </citation>
    <scope>NUCLEOTIDE SEQUENCE [LARGE SCALE GENOMIC DNA]</scope>
    <source>
        <strain evidence="1 2">IPPAS B-1220</strain>
    </source>
</reference>
<sequence length="48" mass="5473">MNRSRSETGIHIRLNAIAPQLAIAIPQAAWAILKILTRLKQQKPDLRR</sequence>
<protein>
    <submittedName>
        <fullName evidence="1">Uncharacterized protein</fullName>
    </submittedName>
</protein>
<dbReference type="Proteomes" id="UP000095472">
    <property type="component" value="Chromosome"/>
</dbReference>
<evidence type="ECO:0000313" key="2">
    <source>
        <dbReference type="Proteomes" id="UP000095472"/>
    </source>
</evidence>
<accession>A0ACD5H1A5</accession>
<name>A0ACD5H1A5_9CYAN</name>